<accession>A0A0F8XWF2</accession>
<sequence length="268" mass="30323">MARIRTLKPEHGQHRKIGPLSDRAFRVWVSGLVTQADDEGRLVVDPEEIRVKVFGYHPAVTTDDVVEAIGEVIQRRLLHVYEDEGQIIGQLHDWPDHQAVRKSSHFKDSSLPCLSPSATIPPVFRQYSATVPQVFRPPRKGTEGKGTGTEGKGKEGSLRGTTSGITPQPPQGGALNGFQEFWARYPRKEGIGKAEEAWMRHVKTTPLLDILEGIGRWEHSEKWREGFIPMPATWLNQKRWRDTPLVKSKQSAAQQLWDQAQREKETSE</sequence>
<name>A0A0F8XWF2_9ZZZZ</name>
<proteinExistence type="predicted"/>
<feature type="region of interest" description="Disordered" evidence="1">
    <location>
        <begin position="244"/>
        <end position="268"/>
    </location>
</feature>
<evidence type="ECO:0000313" key="2">
    <source>
        <dbReference type="EMBL" id="KKK65590.1"/>
    </source>
</evidence>
<feature type="region of interest" description="Disordered" evidence="1">
    <location>
        <begin position="135"/>
        <end position="175"/>
    </location>
</feature>
<feature type="compositionally biased region" description="Polar residues" evidence="1">
    <location>
        <begin position="248"/>
        <end position="258"/>
    </location>
</feature>
<evidence type="ECO:0000256" key="1">
    <source>
        <dbReference type="SAM" id="MobiDB-lite"/>
    </source>
</evidence>
<gene>
    <name evidence="2" type="ORF">LCGC14_2972600</name>
</gene>
<comment type="caution">
    <text evidence="2">The sequence shown here is derived from an EMBL/GenBank/DDBJ whole genome shotgun (WGS) entry which is preliminary data.</text>
</comment>
<organism evidence="2">
    <name type="scientific">marine sediment metagenome</name>
    <dbReference type="NCBI Taxonomy" id="412755"/>
    <lineage>
        <taxon>unclassified sequences</taxon>
        <taxon>metagenomes</taxon>
        <taxon>ecological metagenomes</taxon>
    </lineage>
</organism>
<reference evidence="2" key="1">
    <citation type="journal article" date="2015" name="Nature">
        <title>Complex archaea that bridge the gap between prokaryotes and eukaryotes.</title>
        <authorList>
            <person name="Spang A."/>
            <person name="Saw J.H."/>
            <person name="Jorgensen S.L."/>
            <person name="Zaremba-Niedzwiedzka K."/>
            <person name="Martijn J."/>
            <person name="Lind A.E."/>
            <person name="van Eijk R."/>
            <person name="Schleper C."/>
            <person name="Guy L."/>
            <person name="Ettema T.J."/>
        </authorList>
    </citation>
    <scope>NUCLEOTIDE SEQUENCE</scope>
</reference>
<dbReference type="AlphaFoldDB" id="A0A0F8XWF2"/>
<protein>
    <submittedName>
        <fullName evidence="2">Uncharacterized protein</fullName>
    </submittedName>
</protein>
<dbReference type="EMBL" id="LAZR01060479">
    <property type="protein sequence ID" value="KKK65590.1"/>
    <property type="molecule type" value="Genomic_DNA"/>
</dbReference>